<dbReference type="PATRIC" id="fig|1227452.3.peg.3963"/>
<dbReference type="AlphaFoldDB" id="M0JZN6"/>
<sequence length="305" mass="34519">MEASVDQESALTDDELEAYNRVQNGIEDLVYATDDYDEEEGELDDLKNSIKNNIGWAKKESIPDAIHRNIKHIVDDEDIPNVDGDSLRSKLSTLSHDRANVVHRGEEVENVREKAAYLELLLRRLIEDTISNPYSDLFPNKPETPDHSLRVSPDEWFRAIFEESDIELTRNEIRKRAFALSNELEESYGIHAEAYAGWNNPLTQTGEGESRAEDTFVYSKPKWLDAEKVRVLEYLYGAGAVPVDVISHNSGLDTDTVSETCEALTNTNLVNRVGDYFELSIDGKQWIKRGGDPACLVIEDEEALQ</sequence>
<dbReference type="SUPFAM" id="SSF46785">
    <property type="entry name" value="Winged helix' DNA-binding domain"/>
    <property type="match status" value="1"/>
</dbReference>
<keyword evidence="2" id="KW-1185">Reference proteome</keyword>
<evidence type="ECO:0000313" key="1">
    <source>
        <dbReference type="EMBL" id="EMA14627.1"/>
    </source>
</evidence>
<reference evidence="1 2" key="1">
    <citation type="journal article" date="2014" name="PLoS Genet.">
        <title>Phylogenetically driven sequencing of extremely halophilic archaea reveals strategies for static and dynamic osmo-response.</title>
        <authorList>
            <person name="Becker E.A."/>
            <person name="Seitzer P.M."/>
            <person name="Tritt A."/>
            <person name="Larsen D."/>
            <person name="Krusor M."/>
            <person name="Yao A.I."/>
            <person name="Wu D."/>
            <person name="Madern D."/>
            <person name="Eisen J.A."/>
            <person name="Darling A.E."/>
            <person name="Facciotti M.T."/>
        </authorList>
    </citation>
    <scope>NUCLEOTIDE SEQUENCE [LARGE SCALE GENOMIC DNA]</scope>
    <source>
        <strain evidence="1 2">JCM 13557</strain>
    </source>
</reference>
<dbReference type="InterPro" id="IPR036390">
    <property type="entry name" value="WH_DNA-bd_sf"/>
</dbReference>
<protein>
    <submittedName>
        <fullName evidence="1">Uncharacterized protein</fullName>
    </submittedName>
</protein>
<name>M0JZN6_9EURY</name>
<comment type="caution">
    <text evidence="1">The sequence shown here is derived from an EMBL/GenBank/DDBJ whole genome shotgun (WGS) entry which is preliminary data.</text>
</comment>
<accession>M0JZN6</accession>
<dbReference type="EMBL" id="AOLW01000063">
    <property type="protein sequence ID" value="EMA14627.1"/>
    <property type="molecule type" value="Genomic_DNA"/>
</dbReference>
<dbReference type="Proteomes" id="UP000011623">
    <property type="component" value="Unassembled WGS sequence"/>
</dbReference>
<organism evidence="1 2">
    <name type="scientific">Haloarcula amylolytica JCM 13557</name>
    <dbReference type="NCBI Taxonomy" id="1227452"/>
    <lineage>
        <taxon>Archaea</taxon>
        <taxon>Methanobacteriati</taxon>
        <taxon>Methanobacteriota</taxon>
        <taxon>Stenosarchaea group</taxon>
        <taxon>Halobacteria</taxon>
        <taxon>Halobacteriales</taxon>
        <taxon>Haloarculaceae</taxon>
        <taxon>Haloarcula</taxon>
    </lineage>
</organism>
<evidence type="ECO:0000313" key="2">
    <source>
        <dbReference type="Proteomes" id="UP000011623"/>
    </source>
</evidence>
<gene>
    <name evidence="1" type="ORF">C442_20026</name>
</gene>
<proteinExistence type="predicted"/>